<dbReference type="GO" id="GO:0046872">
    <property type="term" value="F:metal ion binding"/>
    <property type="evidence" value="ECO:0007669"/>
    <property type="project" value="UniProtKB-KW"/>
</dbReference>
<feature type="domain" description="Lipoxygenase" evidence="4">
    <location>
        <begin position="21"/>
        <end position="143"/>
    </location>
</feature>
<reference evidence="5 6" key="1">
    <citation type="journal article" date="2014" name="Nat. Genet.">
        <title>Genome sequence of the hot pepper provides insights into the evolution of pungency in Capsicum species.</title>
        <authorList>
            <person name="Kim S."/>
            <person name="Park M."/>
            <person name="Yeom S.I."/>
            <person name="Kim Y.M."/>
            <person name="Lee J.M."/>
            <person name="Lee H.A."/>
            <person name="Seo E."/>
            <person name="Choi J."/>
            <person name="Cheong K."/>
            <person name="Kim K.T."/>
            <person name="Jung K."/>
            <person name="Lee G.W."/>
            <person name="Oh S.K."/>
            <person name="Bae C."/>
            <person name="Kim S.B."/>
            <person name="Lee H.Y."/>
            <person name="Kim S.Y."/>
            <person name="Kim M.S."/>
            <person name="Kang B.C."/>
            <person name="Jo Y.D."/>
            <person name="Yang H.B."/>
            <person name="Jeong H.J."/>
            <person name="Kang W.H."/>
            <person name="Kwon J.K."/>
            <person name="Shin C."/>
            <person name="Lim J.Y."/>
            <person name="Park J.H."/>
            <person name="Huh J.H."/>
            <person name="Kim J.S."/>
            <person name="Kim B.D."/>
            <person name="Cohen O."/>
            <person name="Paran I."/>
            <person name="Suh M.C."/>
            <person name="Lee S.B."/>
            <person name="Kim Y.K."/>
            <person name="Shin Y."/>
            <person name="Noh S.J."/>
            <person name="Park J."/>
            <person name="Seo Y.S."/>
            <person name="Kwon S.Y."/>
            <person name="Kim H.A."/>
            <person name="Park J.M."/>
            <person name="Kim H.J."/>
            <person name="Choi S.B."/>
            <person name="Bosland P.W."/>
            <person name="Reeves G."/>
            <person name="Jo S.H."/>
            <person name="Lee B.W."/>
            <person name="Cho H.T."/>
            <person name="Choi H.S."/>
            <person name="Lee M.S."/>
            <person name="Yu Y."/>
            <person name="Do Choi Y."/>
            <person name="Park B.S."/>
            <person name="van Deynze A."/>
            <person name="Ashrafi H."/>
            <person name="Hill T."/>
            <person name="Kim W.T."/>
            <person name="Pai H.S."/>
            <person name="Ahn H.K."/>
            <person name="Yeam I."/>
            <person name="Giovannoni J.J."/>
            <person name="Rose J.K."/>
            <person name="Sorensen I."/>
            <person name="Lee S.J."/>
            <person name="Kim R.W."/>
            <person name="Choi I.Y."/>
            <person name="Choi B.S."/>
            <person name="Lim J.S."/>
            <person name="Lee Y.H."/>
            <person name="Choi D."/>
        </authorList>
    </citation>
    <scope>NUCLEOTIDE SEQUENCE [LARGE SCALE GENOMIC DNA]</scope>
    <source>
        <strain evidence="6">cv. CM334</strain>
    </source>
</reference>
<dbReference type="SUPFAM" id="SSF48484">
    <property type="entry name" value="Lipoxigenase"/>
    <property type="match status" value="2"/>
</dbReference>
<dbReference type="STRING" id="4072.A0A2G2YLP0"/>
<name>A0A2G2YLP0_CAPAN</name>
<dbReference type="PROSITE" id="PS51393">
    <property type="entry name" value="LIPOXYGENASE_3"/>
    <property type="match status" value="2"/>
</dbReference>
<feature type="domain" description="Lipoxygenase" evidence="4">
    <location>
        <begin position="148"/>
        <end position="229"/>
    </location>
</feature>
<evidence type="ECO:0000313" key="6">
    <source>
        <dbReference type="Proteomes" id="UP000222542"/>
    </source>
</evidence>
<dbReference type="PRINTS" id="PR00468">
    <property type="entry name" value="PLTLPOXGNASE"/>
</dbReference>
<dbReference type="PANTHER" id="PTHR11771">
    <property type="entry name" value="LIPOXYGENASE"/>
    <property type="match status" value="1"/>
</dbReference>
<dbReference type="InterPro" id="IPR013819">
    <property type="entry name" value="LipOase_C"/>
</dbReference>
<organism evidence="5 6">
    <name type="scientific">Capsicum annuum</name>
    <name type="common">Capsicum pepper</name>
    <dbReference type="NCBI Taxonomy" id="4072"/>
    <lineage>
        <taxon>Eukaryota</taxon>
        <taxon>Viridiplantae</taxon>
        <taxon>Streptophyta</taxon>
        <taxon>Embryophyta</taxon>
        <taxon>Tracheophyta</taxon>
        <taxon>Spermatophyta</taxon>
        <taxon>Magnoliopsida</taxon>
        <taxon>eudicotyledons</taxon>
        <taxon>Gunneridae</taxon>
        <taxon>Pentapetalae</taxon>
        <taxon>asterids</taxon>
        <taxon>lamiids</taxon>
        <taxon>Solanales</taxon>
        <taxon>Solanaceae</taxon>
        <taxon>Solanoideae</taxon>
        <taxon>Capsiceae</taxon>
        <taxon>Capsicum</taxon>
    </lineage>
</organism>
<keyword evidence="6" id="KW-1185">Reference proteome</keyword>
<evidence type="ECO:0000313" key="5">
    <source>
        <dbReference type="EMBL" id="PHT70650.1"/>
    </source>
</evidence>
<keyword evidence="1" id="KW-0479">Metal-binding</keyword>
<dbReference type="InterPro" id="IPR000907">
    <property type="entry name" value="LipOase"/>
</dbReference>
<dbReference type="GO" id="GO:0034440">
    <property type="term" value="P:lipid oxidation"/>
    <property type="evidence" value="ECO:0007669"/>
    <property type="project" value="InterPro"/>
</dbReference>
<evidence type="ECO:0000256" key="1">
    <source>
        <dbReference type="ARBA" id="ARBA00022723"/>
    </source>
</evidence>
<dbReference type="EMBL" id="AYRZ02000010">
    <property type="protein sequence ID" value="PHT70650.1"/>
    <property type="molecule type" value="Genomic_DNA"/>
</dbReference>
<dbReference type="InterPro" id="IPR036226">
    <property type="entry name" value="LipOase_C_sf"/>
</dbReference>
<protein>
    <recommendedName>
        <fullName evidence="4">Lipoxygenase domain-containing protein</fullName>
    </recommendedName>
</protein>
<dbReference type="AlphaFoldDB" id="A0A2G2YLP0"/>
<comment type="caution">
    <text evidence="5">The sequence shown here is derived from an EMBL/GenBank/DDBJ whole genome shotgun (WGS) entry which is preliminary data.</text>
</comment>
<dbReference type="InterPro" id="IPR001246">
    <property type="entry name" value="LipOase_plant"/>
</dbReference>
<dbReference type="Proteomes" id="UP000222542">
    <property type="component" value="Unassembled WGS sequence"/>
</dbReference>
<proteinExistence type="predicted"/>
<evidence type="ECO:0000256" key="3">
    <source>
        <dbReference type="ARBA" id="ARBA00023002"/>
    </source>
</evidence>
<keyword evidence="3" id="KW-0560">Oxidoreductase</keyword>
<reference evidence="5 6" key="2">
    <citation type="journal article" date="2017" name="Genome Biol.">
        <title>New reference genome sequences of hot pepper reveal the massive evolution of plant disease-resistance genes by retroduplication.</title>
        <authorList>
            <person name="Kim S."/>
            <person name="Park J."/>
            <person name="Yeom S.I."/>
            <person name="Kim Y.M."/>
            <person name="Seo E."/>
            <person name="Kim K.T."/>
            <person name="Kim M.S."/>
            <person name="Lee J.M."/>
            <person name="Cheong K."/>
            <person name="Shin H.S."/>
            <person name="Kim S.B."/>
            <person name="Han K."/>
            <person name="Lee J."/>
            <person name="Park M."/>
            <person name="Lee H.A."/>
            <person name="Lee H.Y."/>
            <person name="Lee Y."/>
            <person name="Oh S."/>
            <person name="Lee J.H."/>
            <person name="Choi E."/>
            <person name="Choi E."/>
            <person name="Lee S.E."/>
            <person name="Jeon J."/>
            <person name="Kim H."/>
            <person name="Choi G."/>
            <person name="Song H."/>
            <person name="Lee J."/>
            <person name="Lee S.C."/>
            <person name="Kwon J.K."/>
            <person name="Lee H.Y."/>
            <person name="Koo N."/>
            <person name="Hong Y."/>
            <person name="Kim R.W."/>
            <person name="Kang W.H."/>
            <person name="Huh J.H."/>
            <person name="Kang B.C."/>
            <person name="Yang T.J."/>
            <person name="Lee Y.H."/>
            <person name="Bennetzen J.L."/>
            <person name="Choi D."/>
        </authorList>
    </citation>
    <scope>NUCLEOTIDE SEQUENCE [LARGE SCALE GENOMIC DNA]</scope>
    <source>
        <strain evidence="6">cv. CM334</strain>
    </source>
</reference>
<dbReference type="Gramene" id="PHT70650">
    <property type="protein sequence ID" value="PHT70650"/>
    <property type="gene ID" value="T459_25754"/>
</dbReference>
<evidence type="ECO:0000259" key="4">
    <source>
        <dbReference type="PROSITE" id="PS51393"/>
    </source>
</evidence>
<dbReference type="Gene3D" id="4.10.375.10">
    <property type="entry name" value="Lipoxygenase-1, Domain 2"/>
    <property type="match status" value="2"/>
</dbReference>
<keyword evidence="2" id="KW-0223">Dioxygenase</keyword>
<sequence>MIQHLYNALVVGNFKIDLREAWLFSQTSAALCSYREKELLYLRGNGIGKLEEWDRDYDYNVYNDFGDLDSSLLLARPVLGEFKEYPYPRRGRIIRCPSKTDLKSVRWIPQIASFASYCPRLAAIGDVTLNEFKNFEDVMQVYEQELLAWLPSETLAALCSYREEALLHMRETGTEKCEEWDRVYDYDVYNNFGDVNNSSLPARPVLEGYKAYPYPRRRRTERPPSKTHD</sequence>
<dbReference type="Pfam" id="PF00305">
    <property type="entry name" value="Lipoxygenase"/>
    <property type="match status" value="2"/>
</dbReference>
<evidence type="ECO:0000256" key="2">
    <source>
        <dbReference type="ARBA" id="ARBA00022964"/>
    </source>
</evidence>
<dbReference type="GO" id="GO:0016702">
    <property type="term" value="F:oxidoreductase activity, acting on single donors with incorporation of molecular oxygen, incorporation of two atoms of oxygen"/>
    <property type="evidence" value="ECO:0007669"/>
    <property type="project" value="InterPro"/>
</dbReference>
<gene>
    <name evidence="5" type="ORF">T459_25754</name>
</gene>
<accession>A0A2G2YLP0</accession>